<dbReference type="Pfam" id="PF02625">
    <property type="entry name" value="XdhC_CoxI"/>
    <property type="match status" value="1"/>
</dbReference>
<feature type="domain" description="XdhC- CoxI" evidence="1">
    <location>
        <begin position="12"/>
        <end position="78"/>
    </location>
</feature>
<proteinExistence type="predicted"/>
<organism evidence="3 4">
    <name type="scientific">Candidatus Mailhella merdigallinarum</name>
    <dbReference type="NCBI Taxonomy" id="2838658"/>
    <lineage>
        <taxon>Bacteria</taxon>
        <taxon>Pseudomonadati</taxon>
        <taxon>Thermodesulfobacteriota</taxon>
        <taxon>Desulfovibrionia</taxon>
        <taxon>Desulfovibrionales</taxon>
        <taxon>Desulfovibrionaceae</taxon>
        <taxon>Mailhella</taxon>
    </lineage>
</organism>
<protein>
    <submittedName>
        <fullName evidence="3">XdhC family protein</fullName>
    </submittedName>
</protein>
<evidence type="ECO:0000259" key="2">
    <source>
        <dbReference type="Pfam" id="PF13478"/>
    </source>
</evidence>
<gene>
    <name evidence="3" type="ORF">H9962_08925</name>
</gene>
<feature type="domain" description="XdhC Rossmann" evidence="2">
    <location>
        <begin position="190"/>
        <end position="333"/>
    </location>
</feature>
<dbReference type="InterPro" id="IPR003777">
    <property type="entry name" value="XdhC_CoxI"/>
</dbReference>
<name>A0A9D2HF09_9BACT</name>
<dbReference type="PANTHER" id="PTHR30388:SF6">
    <property type="entry name" value="XANTHINE DEHYDROGENASE SUBUNIT A-RELATED"/>
    <property type="match status" value="1"/>
</dbReference>
<comment type="caution">
    <text evidence="3">The sequence shown here is derived from an EMBL/GenBank/DDBJ whole genome shotgun (WGS) entry which is preliminary data.</text>
</comment>
<dbReference type="SUPFAM" id="SSF51971">
    <property type="entry name" value="Nucleotide-binding domain"/>
    <property type="match status" value="1"/>
</dbReference>
<dbReference type="Proteomes" id="UP000824225">
    <property type="component" value="Unassembled WGS sequence"/>
</dbReference>
<reference evidence="3" key="2">
    <citation type="submission" date="2021-04" db="EMBL/GenBank/DDBJ databases">
        <authorList>
            <person name="Gilroy R."/>
        </authorList>
    </citation>
    <scope>NUCLEOTIDE SEQUENCE</scope>
    <source>
        <strain evidence="3">CHK186-16707</strain>
    </source>
</reference>
<evidence type="ECO:0000313" key="3">
    <source>
        <dbReference type="EMBL" id="HJA09294.1"/>
    </source>
</evidence>
<dbReference type="Gene3D" id="3.40.50.720">
    <property type="entry name" value="NAD(P)-binding Rossmann-like Domain"/>
    <property type="match status" value="1"/>
</dbReference>
<dbReference type="InterPro" id="IPR052698">
    <property type="entry name" value="MoCofactor_Util/Proc"/>
</dbReference>
<dbReference type="NCBIfam" id="NF045664">
    <property type="entry name" value="XdhC_rel_AOR"/>
    <property type="match status" value="1"/>
</dbReference>
<dbReference type="Pfam" id="PF13478">
    <property type="entry name" value="XdhC_C"/>
    <property type="match status" value="1"/>
</dbReference>
<evidence type="ECO:0000259" key="1">
    <source>
        <dbReference type="Pfam" id="PF02625"/>
    </source>
</evidence>
<dbReference type="AlphaFoldDB" id="A0A9D2HF09"/>
<sequence>MNEMLTLILDILRRGESLAAATIMTQAGSSPRTAGAKMLVDARGLAGGSVGGGLLEARSLEAAARVLAGAPAEVLDFDLSGDLAAGADMICGGRLQVFVELLRPADRPFFEALAAALAEGRVTGTATRLNTASDGTETSPRRVLLMKEGGSDQLSAALGNAARGLLCARALTGPDGGLWFVEPWPTPPRLILAGGGHVALATAAVAEAAGFEVVVLDDRPEFASVERFPRAARVSVVPEFADCFRDILMDENAYAVILTRGHAHDAVALEQALATGAGYIGMIGSRRKRDAVYDALRRKGVSDAALARVHCPIGLPIGAETPGEIAVSIVGECVAHRRNAL</sequence>
<evidence type="ECO:0000313" key="4">
    <source>
        <dbReference type="Proteomes" id="UP000824225"/>
    </source>
</evidence>
<dbReference type="EMBL" id="DXAN01000028">
    <property type="protein sequence ID" value="HJA09294.1"/>
    <property type="molecule type" value="Genomic_DNA"/>
</dbReference>
<reference evidence="3" key="1">
    <citation type="journal article" date="2021" name="PeerJ">
        <title>Extensive microbial diversity within the chicken gut microbiome revealed by metagenomics and culture.</title>
        <authorList>
            <person name="Gilroy R."/>
            <person name="Ravi A."/>
            <person name="Getino M."/>
            <person name="Pursley I."/>
            <person name="Horton D.L."/>
            <person name="Alikhan N.F."/>
            <person name="Baker D."/>
            <person name="Gharbi K."/>
            <person name="Hall N."/>
            <person name="Watson M."/>
            <person name="Adriaenssens E.M."/>
            <person name="Foster-Nyarko E."/>
            <person name="Jarju S."/>
            <person name="Secka A."/>
            <person name="Antonio M."/>
            <person name="Oren A."/>
            <person name="Chaudhuri R.R."/>
            <person name="La Ragione R."/>
            <person name="Hildebrand F."/>
            <person name="Pallen M.J."/>
        </authorList>
    </citation>
    <scope>NUCLEOTIDE SEQUENCE</scope>
    <source>
        <strain evidence="3">CHK186-16707</strain>
    </source>
</reference>
<accession>A0A9D2HF09</accession>
<dbReference type="PANTHER" id="PTHR30388">
    <property type="entry name" value="ALDEHYDE OXIDOREDUCTASE MOLYBDENUM COFACTOR ASSEMBLY PROTEIN"/>
    <property type="match status" value="1"/>
</dbReference>
<dbReference type="InterPro" id="IPR027051">
    <property type="entry name" value="XdhC_Rossmann_dom"/>
</dbReference>